<dbReference type="InterPro" id="IPR053714">
    <property type="entry name" value="Iso_Racemase_Enz_sf"/>
</dbReference>
<protein>
    <recommendedName>
        <fullName evidence="3">Asp/Glu racemase</fullName>
    </recommendedName>
</protein>
<dbReference type="Pfam" id="PF17645">
    <property type="entry name" value="Amdase"/>
    <property type="match status" value="1"/>
</dbReference>
<sequence>MTVRGRATTLSIGLLVPPANPAAPGEYRRLLSGLDLRIAALPVIEGSLQERLTGYADRLAEPSAALRSQRPAAVVLACTGCSYGLGVDGDRRLARAVREATDSPAVTAAGAVTRVLGKLNTRSLTLVSPYPRWLTDQAAAFWSAAGIAVTNVVPISGSGKIYDLTPDEVLAVVDSVLADDELAVASGHAVVVTGTGAPSLEALDRRASGSPVPIVSSNLAGAWSVLDELGALDLAEGSGSTALRHLNRIIRSAASPAHRASSGGADQ</sequence>
<dbReference type="EMBL" id="CP073721">
    <property type="protein sequence ID" value="UWZ34517.1"/>
    <property type="molecule type" value="Genomic_DNA"/>
</dbReference>
<gene>
    <name evidence="1" type="ORF">Drose_25230</name>
</gene>
<proteinExistence type="predicted"/>
<dbReference type="RefSeq" id="WP_260723838.1">
    <property type="nucleotide sequence ID" value="NZ_BAAABS010000011.1"/>
</dbReference>
<name>A0ABY5YYB0_9ACTN</name>
<dbReference type="InterPro" id="IPR026286">
    <property type="entry name" value="MaiA/AMDase"/>
</dbReference>
<evidence type="ECO:0008006" key="3">
    <source>
        <dbReference type="Google" id="ProtNLM"/>
    </source>
</evidence>
<dbReference type="PANTHER" id="PTHR40267">
    <property type="entry name" value="BLR3294 PROTEIN"/>
    <property type="match status" value="1"/>
</dbReference>
<keyword evidence="2" id="KW-1185">Reference proteome</keyword>
<dbReference type="Gene3D" id="3.40.50.12500">
    <property type="match status" value="1"/>
</dbReference>
<evidence type="ECO:0000313" key="2">
    <source>
        <dbReference type="Proteomes" id="UP001058271"/>
    </source>
</evidence>
<organism evidence="1 2">
    <name type="scientific">Dactylosporangium roseum</name>
    <dbReference type="NCBI Taxonomy" id="47989"/>
    <lineage>
        <taxon>Bacteria</taxon>
        <taxon>Bacillati</taxon>
        <taxon>Actinomycetota</taxon>
        <taxon>Actinomycetes</taxon>
        <taxon>Micromonosporales</taxon>
        <taxon>Micromonosporaceae</taxon>
        <taxon>Dactylosporangium</taxon>
    </lineage>
</organism>
<evidence type="ECO:0000313" key="1">
    <source>
        <dbReference type="EMBL" id="UWZ34517.1"/>
    </source>
</evidence>
<reference evidence="1" key="1">
    <citation type="submission" date="2021-04" db="EMBL/GenBank/DDBJ databases">
        <title>Biosynthetic gene clusters of Dactylosporangioum roseum.</title>
        <authorList>
            <person name="Hartkoorn R.C."/>
            <person name="Beaudoing E."/>
            <person name="Hot D."/>
            <person name="Moureu S."/>
        </authorList>
    </citation>
    <scope>NUCLEOTIDE SEQUENCE</scope>
    <source>
        <strain evidence="1">NRRL B-16295</strain>
    </source>
</reference>
<dbReference type="Proteomes" id="UP001058271">
    <property type="component" value="Chromosome"/>
</dbReference>
<dbReference type="PANTHER" id="PTHR40267:SF1">
    <property type="entry name" value="BLR3294 PROTEIN"/>
    <property type="match status" value="1"/>
</dbReference>
<accession>A0ABY5YYB0</accession>